<keyword evidence="4" id="KW-0808">Transferase</keyword>
<comment type="catalytic activity">
    <reaction evidence="17">
        <text>ATP + H2O = ADP + phosphate + H(+)</text>
        <dbReference type="Rhea" id="RHEA:13065"/>
        <dbReference type="ChEBI" id="CHEBI:15377"/>
        <dbReference type="ChEBI" id="CHEBI:15378"/>
        <dbReference type="ChEBI" id="CHEBI:30616"/>
        <dbReference type="ChEBI" id="CHEBI:43474"/>
        <dbReference type="ChEBI" id="CHEBI:456216"/>
    </reaction>
</comment>
<evidence type="ECO:0000256" key="2">
    <source>
        <dbReference type="ARBA" id="ARBA00004147"/>
    </source>
</evidence>
<dbReference type="InterPro" id="IPR027417">
    <property type="entry name" value="P-loop_NTPase"/>
</dbReference>
<dbReference type="Gene3D" id="3.40.1310.20">
    <property type="match status" value="1"/>
</dbReference>
<keyword evidence="13" id="KW-0238">DNA-binding</keyword>
<dbReference type="GO" id="GO:0016779">
    <property type="term" value="F:nucleotidyltransferase activity"/>
    <property type="evidence" value="ECO:0007669"/>
    <property type="project" value="UniProtKB-KW"/>
</dbReference>
<dbReference type="GO" id="GO:0042025">
    <property type="term" value="C:host cell nucleus"/>
    <property type="evidence" value="ECO:0007669"/>
    <property type="project" value="UniProtKB-SubCell"/>
</dbReference>
<dbReference type="InterPro" id="IPR049912">
    <property type="entry name" value="CRESS_DNA_REP"/>
</dbReference>
<evidence type="ECO:0000256" key="12">
    <source>
        <dbReference type="ARBA" id="ARBA00023124"/>
    </source>
</evidence>
<accession>A0AAU8H617</accession>
<comment type="subcellular location">
    <subcellularLocation>
        <location evidence="2">Host nucleus</location>
    </subcellularLocation>
</comment>
<evidence type="ECO:0000256" key="13">
    <source>
        <dbReference type="ARBA" id="ARBA00023125"/>
    </source>
</evidence>
<comment type="similarity">
    <text evidence="3">Belongs to the nanoviruses/circoviruses replication-associated protein family.</text>
</comment>
<organism evidence="20">
    <name type="scientific">CRESS DNA virus</name>
    <dbReference type="NCBI Taxonomy" id="3138951"/>
    <lineage>
        <taxon>Viruses</taxon>
    </lineage>
</organism>
<reference evidence="20" key="1">
    <citation type="submission" date="2024-04" db="EMBL/GenBank/DDBJ databases">
        <authorList>
            <person name="He B."/>
            <person name="Yi L."/>
            <person name="Yan G."/>
            <person name="Tu C."/>
        </authorList>
    </citation>
    <scope>NUCLEOTIDE SEQUENCE</scope>
    <source>
        <strain evidence="20">XJ6C/CHN/2016</strain>
    </source>
</reference>
<evidence type="ECO:0000256" key="10">
    <source>
        <dbReference type="ARBA" id="ARBA00022759"/>
    </source>
</evidence>
<evidence type="ECO:0000256" key="17">
    <source>
        <dbReference type="ARBA" id="ARBA00049360"/>
    </source>
</evidence>
<dbReference type="Pfam" id="PF02407">
    <property type="entry name" value="Viral_Rep"/>
    <property type="match status" value="1"/>
</dbReference>
<evidence type="ECO:0000256" key="8">
    <source>
        <dbReference type="ARBA" id="ARBA00022723"/>
    </source>
</evidence>
<evidence type="ECO:0000256" key="1">
    <source>
        <dbReference type="ARBA" id="ARBA00001936"/>
    </source>
</evidence>
<evidence type="ECO:0000256" key="6">
    <source>
        <dbReference type="ARBA" id="ARBA00022705"/>
    </source>
</evidence>
<keyword evidence="8" id="KW-0479">Metal-binding</keyword>
<evidence type="ECO:0000256" key="9">
    <source>
        <dbReference type="ARBA" id="ARBA00022741"/>
    </source>
</evidence>
<proteinExistence type="inferred from homology"/>
<name>A0AAU8H617_9VIRU</name>
<dbReference type="GO" id="GO:0003723">
    <property type="term" value="F:RNA binding"/>
    <property type="evidence" value="ECO:0007669"/>
    <property type="project" value="InterPro"/>
</dbReference>
<feature type="region of interest" description="Disordered" evidence="18">
    <location>
        <begin position="295"/>
        <end position="335"/>
    </location>
</feature>
<dbReference type="GO" id="GO:0004519">
    <property type="term" value="F:endonuclease activity"/>
    <property type="evidence" value="ECO:0007669"/>
    <property type="project" value="UniProtKB-KW"/>
</dbReference>
<evidence type="ECO:0000259" key="19">
    <source>
        <dbReference type="PROSITE" id="PS52020"/>
    </source>
</evidence>
<evidence type="ECO:0000256" key="5">
    <source>
        <dbReference type="ARBA" id="ARBA00022695"/>
    </source>
</evidence>
<dbReference type="PROSITE" id="PS52020">
    <property type="entry name" value="CRESS_DNA_REP"/>
    <property type="match status" value="1"/>
</dbReference>
<keyword evidence="14" id="KW-0511">Multifunctional enzyme</keyword>
<sequence length="335" mass="37448">MSAPNAKNWCFTLFTGMGGDATAPVWLQEVWDKDEAQYLVAQLEAAPDTGNLHIQGFISLKKKHRLVWLKGHVSDEAHWEPAQGTAAQNKTYCTKVDSRVAGPWEFGELVTQGRTKGLDQAIEMIKARATDEAVASAMPAVYVRHYRGLQELRRALKITPEQRTWLPELWVIIGASGTGKSRWARETFPDAFWKSPGTAWWDGYWGQDTIVLDDFTGRFMPLTDLQHLLDGNPMQVEIKGGSVPMLARRIVITSNWRPEDWYSERVDPARSVLRRVMEFAQAHGRYVELTSDGARDANTGEHLPWPPVFQGAEVSGNTAPNLGTPQAQSGLIPDP</sequence>
<dbReference type="InterPro" id="IPR000605">
    <property type="entry name" value="Helicase_SF3_ssDNA/RNA_vir"/>
</dbReference>
<evidence type="ECO:0000256" key="14">
    <source>
        <dbReference type="ARBA" id="ARBA00023268"/>
    </source>
</evidence>
<keyword evidence="11" id="KW-0378">Hydrolase</keyword>
<keyword evidence="9" id="KW-0547">Nucleotide-binding</keyword>
<dbReference type="GO" id="GO:0003724">
    <property type="term" value="F:RNA helicase activity"/>
    <property type="evidence" value="ECO:0007669"/>
    <property type="project" value="InterPro"/>
</dbReference>
<comment type="cofactor">
    <cofactor evidence="1">
        <name>Mn(2+)</name>
        <dbReference type="ChEBI" id="CHEBI:29035"/>
    </cofactor>
</comment>
<evidence type="ECO:0000256" key="15">
    <source>
        <dbReference type="ARBA" id="ARBA00030754"/>
    </source>
</evidence>
<keyword evidence="6" id="KW-0235">DNA replication</keyword>
<evidence type="ECO:0000256" key="11">
    <source>
        <dbReference type="ARBA" id="ARBA00022801"/>
    </source>
</evidence>
<dbReference type="Pfam" id="PF00910">
    <property type="entry name" value="RNA_helicase"/>
    <property type="match status" value="1"/>
</dbReference>
<evidence type="ECO:0000256" key="3">
    <source>
        <dbReference type="ARBA" id="ARBA00008545"/>
    </source>
</evidence>
<evidence type="ECO:0000313" key="20">
    <source>
        <dbReference type="EMBL" id="XCH56241.1"/>
    </source>
</evidence>
<protein>
    <recommendedName>
        <fullName evidence="15">ATP-dependent helicase Rep</fullName>
    </recommendedName>
    <alternativeName>
        <fullName evidence="16">RepP</fullName>
    </alternativeName>
</protein>
<evidence type="ECO:0000256" key="18">
    <source>
        <dbReference type="SAM" id="MobiDB-lite"/>
    </source>
</evidence>
<dbReference type="GO" id="GO:0000166">
    <property type="term" value="F:nucleotide binding"/>
    <property type="evidence" value="ECO:0007669"/>
    <property type="project" value="UniProtKB-KW"/>
</dbReference>
<dbReference type="GO" id="GO:0046872">
    <property type="term" value="F:metal ion binding"/>
    <property type="evidence" value="ECO:0007669"/>
    <property type="project" value="UniProtKB-KW"/>
</dbReference>
<keyword evidence="10" id="KW-0255">Endonuclease</keyword>
<feature type="domain" description="CRESS-DNA virus Rep endonuclease" evidence="19">
    <location>
        <begin position="3"/>
        <end position="109"/>
    </location>
</feature>
<evidence type="ECO:0000256" key="4">
    <source>
        <dbReference type="ARBA" id="ARBA00022679"/>
    </source>
</evidence>
<feature type="compositionally biased region" description="Polar residues" evidence="18">
    <location>
        <begin position="315"/>
        <end position="329"/>
    </location>
</feature>
<keyword evidence="7" id="KW-0540">Nuclease</keyword>
<dbReference type="EMBL" id="PP728728">
    <property type="protein sequence ID" value="XCH56241.1"/>
    <property type="molecule type" value="Genomic_DNA"/>
</dbReference>
<keyword evidence="12" id="KW-0190">Covalent protein-DNA linkage</keyword>
<evidence type="ECO:0000256" key="16">
    <source>
        <dbReference type="ARBA" id="ARBA00032243"/>
    </source>
</evidence>
<dbReference type="GO" id="GO:0003677">
    <property type="term" value="F:DNA binding"/>
    <property type="evidence" value="ECO:0007669"/>
    <property type="project" value="UniProtKB-KW"/>
</dbReference>
<dbReference type="GO" id="GO:0016787">
    <property type="term" value="F:hydrolase activity"/>
    <property type="evidence" value="ECO:0007669"/>
    <property type="project" value="UniProtKB-KW"/>
</dbReference>
<keyword evidence="5" id="KW-0548">Nucleotidyltransferase</keyword>
<dbReference type="SUPFAM" id="SSF52540">
    <property type="entry name" value="P-loop containing nucleoside triphosphate hydrolases"/>
    <property type="match status" value="1"/>
</dbReference>
<dbReference type="GO" id="GO:0006260">
    <property type="term" value="P:DNA replication"/>
    <property type="evidence" value="ECO:0007669"/>
    <property type="project" value="UniProtKB-KW"/>
</dbReference>
<evidence type="ECO:0000256" key="7">
    <source>
        <dbReference type="ARBA" id="ARBA00022722"/>
    </source>
</evidence>